<evidence type="ECO:0000313" key="7">
    <source>
        <dbReference type="EMBL" id="GFR96704.1"/>
    </source>
</evidence>
<organism evidence="7 8">
    <name type="scientific">Elysia marginata</name>
    <dbReference type="NCBI Taxonomy" id="1093978"/>
    <lineage>
        <taxon>Eukaryota</taxon>
        <taxon>Metazoa</taxon>
        <taxon>Spiralia</taxon>
        <taxon>Lophotrochozoa</taxon>
        <taxon>Mollusca</taxon>
        <taxon>Gastropoda</taxon>
        <taxon>Heterobranchia</taxon>
        <taxon>Euthyneura</taxon>
        <taxon>Panpulmonata</taxon>
        <taxon>Sacoglossa</taxon>
        <taxon>Placobranchoidea</taxon>
        <taxon>Plakobranchidae</taxon>
        <taxon>Elysia</taxon>
    </lineage>
</organism>
<name>A0AAV4HGD5_9GAST</name>
<dbReference type="PANTHER" id="PTHR11040">
    <property type="entry name" value="ZINC/IRON TRANSPORTER"/>
    <property type="match status" value="1"/>
</dbReference>
<evidence type="ECO:0000256" key="6">
    <source>
        <dbReference type="SAM" id="Phobius"/>
    </source>
</evidence>
<evidence type="ECO:0000256" key="5">
    <source>
        <dbReference type="SAM" id="MobiDB-lite"/>
    </source>
</evidence>
<evidence type="ECO:0000256" key="3">
    <source>
        <dbReference type="ARBA" id="ARBA00022989"/>
    </source>
</evidence>
<evidence type="ECO:0000256" key="4">
    <source>
        <dbReference type="ARBA" id="ARBA00023136"/>
    </source>
</evidence>
<feature type="region of interest" description="Disordered" evidence="5">
    <location>
        <begin position="186"/>
        <end position="213"/>
    </location>
</feature>
<dbReference type="AlphaFoldDB" id="A0AAV4HGD5"/>
<comment type="caution">
    <text evidence="7">The sequence shown here is derived from an EMBL/GenBank/DDBJ whole genome shotgun (WGS) entry which is preliminary data.</text>
</comment>
<dbReference type="GO" id="GO:0005385">
    <property type="term" value="F:zinc ion transmembrane transporter activity"/>
    <property type="evidence" value="ECO:0007669"/>
    <property type="project" value="TreeGrafter"/>
</dbReference>
<feature type="transmembrane region" description="Helical" evidence="6">
    <location>
        <begin position="375"/>
        <end position="393"/>
    </location>
</feature>
<dbReference type="InterPro" id="IPR003689">
    <property type="entry name" value="ZIP"/>
</dbReference>
<dbReference type="PANTHER" id="PTHR11040:SF44">
    <property type="entry name" value="PROTEIN ZNTC-RELATED"/>
    <property type="match status" value="1"/>
</dbReference>
<evidence type="ECO:0000256" key="1">
    <source>
        <dbReference type="ARBA" id="ARBA00004141"/>
    </source>
</evidence>
<proteinExistence type="predicted"/>
<protein>
    <submittedName>
        <fullName evidence="7">Zinc transporter ZIP3-like</fullName>
    </submittedName>
</protein>
<keyword evidence="4 6" id="KW-0472">Membrane</keyword>
<feature type="transmembrane region" description="Helical" evidence="6">
    <location>
        <begin position="115"/>
        <end position="134"/>
    </location>
</feature>
<keyword evidence="3 6" id="KW-1133">Transmembrane helix</keyword>
<dbReference type="GO" id="GO:0016020">
    <property type="term" value="C:membrane"/>
    <property type="evidence" value="ECO:0007669"/>
    <property type="project" value="UniProtKB-SubCell"/>
</dbReference>
<comment type="subcellular location">
    <subcellularLocation>
        <location evidence="1">Membrane</location>
        <topology evidence="1">Multi-pass membrane protein</topology>
    </subcellularLocation>
</comment>
<dbReference type="EMBL" id="BMAT01012673">
    <property type="protein sequence ID" value="GFR96704.1"/>
    <property type="molecule type" value="Genomic_DNA"/>
</dbReference>
<keyword evidence="2 6" id="KW-0812">Transmembrane</keyword>
<dbReference type="Pfam" id="PF02535">
    <property type="entry name" value="Zip"/>
    <property type="match status" value="1"/>
</dbReference>
<feature type="transmembrane region" description="Helical" evidence="6">
    <location>
        <begin position="43"/>
        <end position="64"/>
    </location>
</feature>
<accession>A0AAV4HGD5</accession>
<feature type="compositionally biased region" description="Polar residues" evidence="5">
    <location>
        <begin position="186"/>
        <end position="206"/>
    </location>
</feature>
<feature type="transmembrane region" description="Helical" evidence="6">
    <location>
        <begin position="263"/>
        <end position="283"/>
    </location>
</feature>
<evidence type="ECO:0000256" key="2">
    <source>
        <dbReference type="ARBA" id="ARBA00022692"/>
    </source>
</evidence>
<feature type="transmembrane region" description="Helical" evidence="6">
    <location>
        <begin position="414"/>
        <end position="439"/>
    </location>
</feature>
<gene>
    <name evidence="7" type="ORF">ElyMa_006305200</name>
</gene>
<keyword evidence="8" id="KW-1185">Reference proteome</keyword>
<feature type="transmembrane region" description="Helical" evidence="6">
    <location>
        <begin position="289"/>
        <end position="313"/>
    </location>
</feature>
<reference evidence="7 8" key="1">
    <citation type="journal article" date="2021" name="Elife">
        <title>Chloroplast acquisition without the gene transfer in kleptoplastic sea slugs, Plakobranchus ocellatus.</title>
        <authorList>
            <person name="Maeda T."/>
            <person name="Takahashi S."/>
            <person name="Yoshida T."/>
            <person name="Shimamura S."/>
            <person name="Takaki Y."/>
            <person name="Nagai Y."/>
            <person name="Toyoda A."/>
            <person name="Suzuki Y."/>
            <person name="Arimoto A."/>
            <person name="Ishii H."/>
            <person name="Satoh N."/>
            <person name="Nishiyama T."/>
            <person name="Hasebe M."/>
            <person name="Maruyama T."/>
            <person name="Minagawa J."/>
            <person name="Obokata J."/>
            <person name="Shigenobu S."/>
        </authorList>
    </citation>
    <scope>NUCLEOTIDE SEQUENCE [LARGE SCALE GENOMIC DNA]</scope>
</reference>
<feature type="transmembrane region" description="Helical" evidence="6">
    <location>
        <begin position="12"/>
        <end position="31"/>
    </location>
</feature>
<sequence>MDTVQLKVLGGFLFLLVALLFGWTPLILLRYMKSDVNRSTSFLTQHLHALASGVLLATCLLHLLPESVQAVHEALTEGRRVPGRPSFDSTGNSSQVLSILSSNSNEDNNVIDNGGLYPIAELMLALGFLFIFCVDSIMKTWHSAEEHIEVEETELDIVSGRHGDKYLSKDGFAPGQLKLKGDSSTEKLISTSNNGQPSVSDYQVTHNGKDFSDDEEESLRQISGFHMLSRKEFTESDEAHPLAERQQSDKLAKAKPAAIRVRSLALVAALCIHGFFDGVMLGLQTSENVLLSLMLALSLHKSFVSVSLSLTLSNNAQTETTKSYSTPRPIVTEMLYVLVFASVAPLGLILSSVFVHTALDLTLGTNADASRDVSALPGCLQAFAVGTFLYVTFSELAEHSKQTEVIHSDKRRKLVIRTLINHVFLLIGFSSMAGLRAALG</sequence>
<dbReference type="Proteomes" id="UP000762676">
    <property type="component" value="Unassembled WGS sequence"/>
</dbReference>
<feature type="transmembrane region" description="Helical" evidence="6">
    <location>
        <begin position="334"/>
        <end position="355"/>
    </location>
</feature>
<evidence type="ECO:0000313" key="8">
    <source>
        <dbReference type="Proteomes" id="UP000762676"/>
    </source>
</evidence>